<dbReference type="EMBL" id="DQ288858">
    <property type="protein sequence ID" value="ABQ52006.1"/>
    <property type="molecule type" value="Genomic_DNA"/>
</dbReference>
<keyword evidence="2" id="KW-1185">Reference proteome</keyword>
<sequence length="97" mass="10296">MVSNKNKMSESDNIFLVIRADIAGVGDKVTSSRNDIINAVTPIGVNVQSVQTSVTALSGKVDTQTTAINGLNTQFTSVQSKLDLILKILQPLKPLAV</sequence>
<dbReference type="GeneID" id="5184128"/>
<evidence type="ECO:0000313" key="1">
    <source>
        <dbReference type="EMBL" id="ABQ52006.1"/>
    </source>
</evidence>
<dbReference type="InterPro" id="IPR008702">
    <property type="entry name" value="NPV_P10"/>
</dbReference>
<organism evidence="1 2">
    <name type="scientific">Spodoptera litura granulovirus</name>
    <dbReference type="NCBI Taxonomy" id="359919"/>
    <lineage>
        <taxon>Viruses</taxon>
        <taxon>Viruses incertae sedis</taxon>
        <taxon>Naldaviricetes</taxon>
        <taxon>Lefavirales</taxon>
        <taxon>Baculoviridae</taxon>
        <taxon>Betabaculovirus</taxon>
        <taxon>Betabaculovirus spliturae</taxon>
    </lineage>
</organism>
<proteinExistence type="predicted"/>
<dbReference type="GO" id="GO:0039679">
    <property type="term" value="C:viral occlusion body"/>
    <property type="evidence" value="ECO:0007669"/>
    <property type="project" value="InterPro"/>
</dbReference>
<dbReference type="Pfam" id="PF05531">
    <property type="entry name" value="NPV_P10"/>
    <property type="match status" value="1"/>
</dbReference>
<accession>A5IZR5</accession>
<reference evidence="1 2" key="1">
    <citation type="journal article" date="2008" name="J. Microbiol.">
        <title>Molecular and phylogenetic characterization of Spodoptera litura granulovirus.</title>
        <authorList>
            <person name="Wang Y."/>
            <person name="Choi J.Y."/>
            <person name="Roh J.Y."/>
            <person name="Woo S.D."/>
            <person name="Jin B.R."/>
            <person name="Je Y.H."/>
        </authorList>
    </citation>
    <scope>NUCLEOTIDE SEQUENCE [LARGE SCALE GENOMIC DNA]</scope>
    <source>
        <strain evidence="1">SlGV-K1</strain>
    </source>
</reference>
<gene>
    <name evidence="1" type="primary">p10-3</name>
    <name evidence="1" type="ORF">SlGVgp063</name>
</gene>
<name>A5IZR5_9BBAC</name>
<evidence type="ECO:0000313" key="2">
    <source>
        <dbReference type="Proteomes" id="UP000202782"/>
    </source>
</evidence>
<protein>
    <submittedName>
        <fullName evidence="1">P10-3</fullName>
    </submittedName>
</protein>
<dbReference type="Proteomes" id="UP000202782">
    <property type="component" value="Segment"/>
</dbReference>
<dbReference type="RefSeq" id="YP_001257014.1">
    <property type="nucleotide sequence ID" value="NC_009503.1"/>
</dbReference>
<dbReference type="KEGG" id="vg:5184128"/>